<dbReference type="Pfam" id="PF13564">
    <property type="entry name" value="DoxX_2"/>
    <property type="match status" value="1"/>
</dbReference>
<evidence type="ECO:0000313" key="6">
    <source>
        <dbReference type="EMBL" id="GID12364.1"/>
    </source>
</evidence>
<dbReference type="Proteomes" id="UP000612808">
    <property type="component" value="Unassembled WGS sequence"/>
</dbReference>
<proteinExistence type="predicted"/>
<reference evidence="6" key="1">
    <citation type="submission" date="2021-01" db="EMBL/GenBank/DDBJ databases">
        <title>Whole genome shotgun sequence of Actinocatenispora rupis NBRC 107355.</title>
        <authorList>
            <person name="Komaki H."/>
            <person name="Tamura T."/>
        </authorList>
    </citation>
    <scope>NUCLEOTIDE SEQUENCE</scope>
    <source>
        <strain evidence="6">NBRC 107355</strain>
    </source>
</reference>
<gene>
    <name evidence="6" type="ORF">Aru02nite_32530</name>
</gene>
<keyword evidence="2 5" id="KW-0812">Transmembrane</keyword>
<feature type="transmembrane region" description="Helical" evidence="5">
    <location>
        <begin position="154"/>
        <end position="173"/>
    </location>
</feature>
<dbReference type="GO" id="GO:0016020">
    <property type="term" value="C:membrane"/>
    <property type="evidence" value="ECO:0007669"/>
    <property type="project" value="UniProtKB-SubCell"/>
</dbReference>
<name>A0A8J3NAH2_9ACTN</name>
<evidence type="ECO:0000256" key="3">
    <source>
        <dbReference type="ARBA" id="ARBA00022989"/>
    </source>
</evidence>
<evidence type="ECO:0000256" key="5">
    <source>
        <dbReference type="SAM" id="Phobius"/>
    </source>
</evidence>
<evidence type="ECO:0000256" key="4">
    <source>
        <dbReference type="ARBA" id="ARBA00023136"/>
    </source>
</evidence>
<dbReference type="AlphaFoldDB" id="A0A8J3NAH2"/>
<comment type="subcellular location">
    <subcellularLocation>
        <location evidence="1">Membrane</location>
        <topology evidence="1">Multi-pass membrane protein</topology>
    </subcellularLocation>
</comment>
<feature type="transmembrane region" description="Helical" evidence="5">
    <location>
        <begin position="55"/>
        <end position="77"/>
    </location>
</feature>
<evidence type="ECO:0000256" key="2">
    <source>
        <dbReference type="ARBA" id="ARBA00022692"/>
    </source>
</evidence>
<comment type="caution">
    <text evidence="6">The sequence shown here is derived from an EMBL/GenBank/DDBJ whole genome shotgun (WGS) entry which is preliminary data.</text>
</comment>
<evidence type="ECO:0008006" key="8">
    <source>
        <dbReference type="Google" id="ProtNLM"/>
    </source>
</evidence>
<evidence type="ECO:0000313" key="7">
    <source>
        <dbReference type="Proteomes" id="UP000612808"/>
    </source>
</evidence>
<protein>
    <recommendedName>
        <fullName evidence="8">DoxX-like family protein</fullName>
    </recommendedName>
</protein>
<dbReference type="InterPro" id="IPR032808">
    <property type="entry name" value="DoxX"/>
</dbReference>
<accession>A0A8J3NAH2</accession>
<keyword evidence="4 5" id="KW-0472">Membrane</keyword>
<organism evidence="6 7">
    <name type="scientific">Actinocatenispora rupis</name>
    <dbReference type="NCBI Taxonomy" id="519421"/>
    <lineage>
        <taxon>Bacteria</taxon>
        <taxon>Bacillati</taxon>
        <taxon>Actinomycetota</taxon>
        <taxon>Actinomycetes</taxon>
        <taxon>Micromonosporales</taxon>
        <taxon>Micromonosporaceae</taxon>
        <taxon>Actinocatenispora</taxon>
    </lineage>
</organism>
<evidence type="ECO:0000256" key="1">
    <source>
        <dbReference type="ARBA" id="ARBA00004141"/>
    </source>
</evidence>
<dbReference type="EMBL" id="BOMB01000018">
    <property type="protein sequence ID" value="GID12364.1"/>
    <property type="molecule type" value="Genomic_DNA"/>
</dbReference>
<sequence>MAGEAQGGAAKAEVQSHTGVVCDCADNVGSVVLSPPGADSPFCEDLSGSESSVDIALWIVQGLLALVYLAAGGLKLVRSRERLVASGHLDWMRDASDAAVKAVGLVEVLGALGLVLPWLTGIAPALTPTAAVGLVVVQLGALRVHLVRGERKPLPANVLLLVLAAVVAVGRLLG</sequence>
<feature type="transmembrane region" description="Helical" evidence="5">
    <location>
        <begin position="98"/>
        <end position="119"/>
    </location>
</feature>
<keyword evidence="3 5" id="KW-1133">Transmembrane helix</keyword>
<keyword evidence="7" id="KW-1185">Reference proteome</keyword>
<feature type="transmembrane region" description="Helical" evidence="5">
    <location>
        <begin position="125"/>
        <end position="142"/>
    </location>
</feature>